<reference evidence="2 3" key="1">
    <citation type="submission" date="2016-06" db="EMBL/GenBank/DDBJ databases">
        <authorList>
            <person name="Kjaerup R.B."/>
            <person name="Dalgaard T.S."/>
            <person name="Juul-Madsen H.R."/>
        </authorList>
    </citation>
    <scope>NUCLEOTIDE SEQUENCE [LARGE SCALE GENOMIC DNA]</scope>
</reference>
<proteinExistence type="predicted"/>
<evidence type="ECO:0000313" key="3">
    <source>
        <dbReference type="Proteomes" id="UP000215127"/>
    </source>
</evidence>
<name>A0A1X7S889_ZYMT9</name>
<dbReference type="EMBL" id="LT853703">
    <property type="protein sequence ID" value="SMQ55892.1"/>
    <property type="molecule type" value="Genomic_DNA"/>
</dbReference>
<accession>A0A1X7S889</accession>
<keyword evidence="3" id="KW-1185">Reference proteome</keyword>
<dbReference type="AlphaFoldDB" id="A0A1X7S889"/>
<evidence type="ECO:0000256" key="1">
    <source>
        <dbReference type="SAM" id="Coils"/>
    </source>
</evidence>
<protein>
    <submittedName>
        <fullName evidence="2">Uncharacterized protein</fullName>
    </submittedName>
</protein>
<organism evidence="2 3">
    <name type="scientific">Zymoseptoria tritici (strain ST99CH_3D7)</name>
    <dbReference type="NCBI Taxonomy" id="1276538"/>
    <lineage>
        <taxon>Eukaryota</taxon>
        <taxon>Fungi</taxon>
        <taxon>Dikarya</taxon>
        <taxon>Ascomycota</taxon>
        <taxon>Pezizomycotina</taxon>
        <taxon>Dothideomycetes</taxon>
        <taxon>Dothideomycetidae</taxon>
        <taxon>Mycosphaerellales</taxon>
        <taxon>Mycosphaerellaceae</taxon>
        <taxon>Zymoseptoria</taxon>
    </lineage>
</organism>
<sequence>MEPVSIGTTPLDGIWTFLDAHDADSADDAEIIFGQGAHDVVESIVDMASLLYAQDDTYDSKIRAQDILYTNNFASNSGGSEWHFDGKTSSDKPPLMPNDAQRKTLALLNEQSKLDAANEKLRDTRWELFSEWWQFLSNRANDQNSVISDAKNRVATLKRKAVTLESPVGQPHSQVRYGLSEPLQAADQKDVRVLSGRVILTPQPVFSIEDAVRQVLDNSGPELEAAGLSKDEVAALKKDSGKALKQLKFISAQLSGLTDHLLTKYEGAHVKPTFRKQGGGVQSVPFKGVTHGQMMFTKLNIIDKFGEAVCVFQPRPARRAPKPEDASASFYPCLSDFLSPDTIGDSSRLNTVFQEPAVNAGQWPLCRFLQLTPAINQEARINASFLNPNTDGPTPSWHETNGDMHESPVFGWLVLNYQDYGFQFFLEDGTFHRQVRVGGPTGTNASSKWLPFDPPSKPSGNAQLDQLINRMTTWKPPPGSQETSATYLQGFFDMINSAIKNMPYAPSDYSAYANAIVGKPLALVNVGWSLELQAPPYKHQNILGNTPLLAQTGHLSLVRS</sequence>
<keyword evidence="1" id="KW-0175">Coiled coil</keyword>
<gene>
    <name evidence="2" type="ORF">ZT3D7_G11047</name>
</gene>
<feature type="coiled-coil region" evidence="1">
    <location>
        <begin position="107"/>
        <end position="160"/>
    </location>
</feature>
<evidence type="ECO:0000313" key="2">
    <source>
        <dbReference type="EMBL" id="SMQ55892.1"/>
    </source>
</evidence>
<dbReference type="Proteomes" id="UP000215127">
    <property type="component" value="Chromosome 12"/>
</dbReference>